<evidence type="ECO:0000256" key="2">
    <source>
        <dbReference type="ARBA" id="ARBA00023180"/>
    </source>
</evidence>
<evidence type="ECO:0000256" key="4">
    <source>
        <dbReference type="SAM" id="Phobius"/>
    </source>
</evidence>
<reference evidence="6 7" key="1">
    <citation type="submission" date="2023-09" db="EMBL/GenBank/DDBJ databases">
        <title>Nesidiocoris tenuis whole genome shotgun sequence.</title>
        <authorList>
            <person name="Shibata T."/>
            <person name="Shimoda M."/>
            <person name="Kobayashi T."/>
            <person name="Uehara T."/>
        </authorList>
    </citation>
    <scope>NUCLEOTIDE SEQUENCE [LARGE SCALE GENOMIC DNA]</scope>
    <source>
        <strain evidence="6 7">Japan</strain>
    </source>
</reference>
<dbReference type="Proteomes" id="UP001307889">
    <property type="component" value="Chromosome 1"/>
</dbReference>
<gene>
    <name evidence="6" type="ORF">NTJ_01608</name>
</gene>
<feature type="transmembrane region" description="Helical" evidence="4">
    <location>
        <begin position="565"/>
        <end position="591"/>
    </location>
</feature>
<dbReference type="SUPFAM" id="SSF53474">
    <property type="entry name" value="alpha/beta-Hydrolases"/>
    <property type="match status" value="1"/>
</dbReference>
<feature type="region of interest" description="Disordered" evidence="3">
    <location>
        <begin position="526"/>
        <end position="548"/>
    </location>
</feature>
<keyword evidence="4" id="KW-0812">Transmembrane</keyword>
<dbReference type="Gene3D" id="3.40.50.1820">
    <property type="entry name" value="alpha/beta hydrolase"/>
    <property type="match status" value="1"/>
</dbReference>
<protein>
    <submittedName>
        <fullName evidence="6">Carboxylesterase family</fullName>
    </submittedName>
</protein>
<dbReference type="Pfam" id="PF00135">
    <property type="entry name" value="COesterase"/>
    <property type="match status" value="1"/>
</dbReference>
<dbReference type="PANTHER" id="PTHR43903">
    <property type="entry name" value="NEUROLIGIN"/>
    <property type="match status" value="1"/>
</dbReference>
<keyword evidence="4" id="KW-0472">Membrane</keyword>
<comment type="similarity">
    <text evidence="1">Belongs to the type-B carboxylesterase/lipase family.</text>
</comment>
<feature type="domain" description="Carboxylesterase type B" evidence="5">
    <location>
        <begin position="21"/>
        <end position="457"/>
    </location>
</feature>
<sequence>MLSLTRDSNSAAYTEAGGVEHHGLPIILYVHGESYEWNSGNPYDGSVLASYGHLIVVTINFRLGILGFLKTGARGSAQGNFGLMDLVAGLHWLRENMPAFGGDPDRITLMGHGTGAALANFIAVSPVAKELLHRVVLLSGSGLSPWALQKDPLGVTRRVAEKTGCHGELLEEDIAPCLRSKPLRELMAVHLDPPRFLPGFAPFADGAVLSSAMSSQVMDSGLNSQERHGPAYLLSDFPDRDLFFGVTSTESYLDLSAQDLEYGFNETRRDRILRTYVRNSYYFHLNEIFSTLKNEYTDWDRPVQNPLNVRDSTLEVLSDGHTVAPLVKLGYLHAVHGGRTYFMHFHHQSTERDYPQRSGSVRGEDVPYVMGLPLVGGLPFFSHNYTNQDVAVSKQLIHYLANFARKGDPNGPAQSHMDGDHELPVWDTYDSINQLYLQLGFKSELKNHYRGHKMSLWLNLIPQLHQPGLEELSMRHHHFQEEGAQYYDGSVRPQTLQRPLLATAAPTTTTSTTTTEVPTTSTLLPVMEGSSTECPPNTTSGPAARPATNSNSLLRKLASSHYQSYTTALTVTIAVGCFLLLLNILIFAGIYHQRDRREGSKRKRKKEDLCEGNSCSSSSEIEGKQALADSIVQQHMVELQEFKCSPPSGSRGLNCAPVFPPGYDAEEPSVFSPTIPEPPPPPKVLAPTITATVAANQAGILRAPTPQTPNTMKKRVQIQEISV</sequence>
<keyword evidence="4" id="KW-1133">Transmembrane helix</keyword>
<keyword evidence="7" id="KW-1185">Reference proteome</keyword>
<evidence type="ECO:0000313" key="6">
    <source>
        <dbReference type="EMBL" id="BES88801.1"/>
    </source>
</evidence>
<keyword evidence="2" id="KW-0325">Glycoprotein</keyword>
<dbReference type="InterPro" id="IPR029058">
    <property type="entry name" value="AB_hydrolase_fold"/>
</dbReference>
<feature type="region of interest" description="Disordered" evidence="3">
    <location>
        <begin position="596"/>
        <end position="618"/>
    </location>
</feature>
<evidence type="ECO:0000259" key="5">
    <source>
        <dbReference type="Pfam" id="PF00135"/>
    </source>
</evidence>
<dbReference type="EMBL" id="AP028909">
    <property type="protein sequence ID" value="BES88801.1"/>
    <property type="molecule type" value="Genomic_DNA"/>
</dbReference>
<organism evidence="6 7">
    <name type="scientific">Nesidiocoris tenuis</name>
    <dbReference type="NCBI Taxonomy" id="355587"/>
    <lineage>
        <taxon>Eukaryota</taxon>
        <taxon>Metazoa</taxon>
        <taxon>Ecdysozoa</taxon>
        <taxon>Arthropoda</taxon>
        <taxon>Hexapoda</taxon>
        <taxon>Insecta</taxon>
        <taxon>Pterygota</taxon>
        <taxon>Neoptera</taxon>
        <taxon>Paraneoptera</taxon>
        <taxon>Hemiptera</taxon>
        <taxon>Heteroptera</taxon>
        <taxon>Panheteroptera</taxon>
        <taxon>Cimicomorpha</taxon>
        <taxon>Miridae</taxon>
        <taxon>Dicyphina</taxon>
        <taxon>Nesidiocoris</taxon>
    </lineage>
</organism>
<evidence type="ECO:0000256" key="1">
    <source>
        <dbReference type="ARBA" id="ARBA00005964"/>
    </source>
</evidence>
<name>A0ABN7AD81_9HEMI</name>
<dbReference type="InterPro" id="IPR051093">
    <property type="entry name" value="Neuroligin/BSAL"/>
</dbReference>
<proteinExistence type="inferred from homology"/>
<feature type="compositionally biased region" description="Polar residues" evidence="3">
    <location>
        <begin position="529"/>
        <end position="548"/>
    </location>
</feature>
<evidence type="ECO:0000313" key="7">
    <source>
        <dbReference type="Proteomes" id="UP001307889"/>
    </source>
</evidence>
<accession>A0ABN7AD81</accession>
<dbReference type="InterPro" id="IPR002018">
    <property type="entry name" value="CarbesteraseB"/>
</dbReference>
<evidence type="ECO:0000256" key="3">
    <source>
        <dbReference type="SAM" id="MobiDB-lite"/>
    </source>
</evidence>